<dbReference type="Proteomes" id="UP000290572">
    <property type="component" value="Unassembled WGS sequence"/>
</dbReference>
<reference evidence="2 3" key="1">
    <citation type="submission" date="2018-03" db="EMBL/GenBank/DDBJ databases">
        <title>Draft genome sequence of Rohu Carp (Labeo rohita).</title>
        <authorList>
            <person name="Das P."/>
            <person name="Kushwaha B."/>
            <person name="Joshi C.G."/>
            <person name="Kumar D."/>
            <person name="Nagpure N.S."/>
            <person name="Sahoo L."/>
            <person name="Das S.P."/>
            <person name="Bit A."/>
            <person name="Patnaik S."/>
            <person name="Meher P.K."/>
            <person name="Jayasankar P."/>
            <person name="Koringa P.G."/>
            <person name="Patel N.V."/>
            <person name="Hinsu A.T."/>
            <person name="Kumar R."/>
            <person name="Pandey M."/>
            <person name="Agarwal S."/>
            <person name="Srivastava S."/>
            <person name="Singh M."/>
            <person name="Iquebal M.A."/>
            <person name="Jaiswal S."/>
            <person name="Angadi U.B."/>
            <person name="Kumar N."/>
            <person name="Raza M."/>
            <person name="Shah T.M."/>
            <person name="Rai A."/>
            <person name="Jena J.K."/>
        </authorList>
    </citation>
    <scope>NUCLEOTIDE SEQUENCE [LARGE SCALE GENOMIC DNA]</scope>
    <source>
        <strain evidence="2">DASCIFA01</strain>
        <tissue evidence="2">Testis</tissue>
    </source>
</reference>
<accession>A0A498NTR9</accession>
<proteinExistence type="predicted"/>
<evidence type="ECO:0000313" key="2">
    <source>
        <dbReference type="EMBL" id="RXN34887.1"/>
    </source>
</evidence>
<keyword evidence="3" id="KW-1185">Reference proteome</keyword>
<protein>
    <submittedName>
        <fullName evidence="2">Uncharacterized protein</fullName>
    </submittedName>
</protein>
<feature type="region of interest" description="Disordered" evidence="1">
    <location>
        <begin position="183"/>
        <end position="202"/>
    </location>
</feature>
<evidence type="ECO:0000313" key="3">
    <source>
        <dbReference type="Proteomes" id="UP000290572"/>
    </source>
</evidence>
<name>A0A498NTR9_LABRO</name>
<gene>
    <name evidence="2" type="ORF">ROHU_014530</name>
</gene>
<feature type="region of interest" description="Disordered" evidence="1">
    <location>
        <begin position="91"/>
        <end position="122"/>
    </location>
</feature>
<organism evidence="2 3">
    <name type="scientific">Labeo rohita</name>
    <name type="common">Indian major carp</name>
    <name type="synonym">Cyprinus rohita</name>
    <dbReference type="NCBI Taxonomy" id="84645"/>
    <lineage>
        <taxon>Eukaryota</taxon>
        <taxon>Metazoa</taxon>
        <taxon>Chordata</taxon>
        <taxon>Craniata</taxon>
        <taxon>Vertebrata</taxon>
        <taxon>Euteleostomi</taxon>
        <taxon>Actinopterygii</taxon>
        <taxon>Neopterygii</taxon>
        <taxon>Teleostei</taxon>
        <taxon>Ostariophysi</taxon>
        <taxon>Cypriniformes</taxon>
        <taxon>Cyprinidae</taxon>
        <taxon>Labeoninae</taxon>
        <taxon>Labeonini</taxon>
        <taxon>Labeo</taxon>
    </lineage>
</organism>
<dbReference type="AlphaFoldDB" id="A0A498NTR9"/>
<comment type="caution">
    <text evidence="2">The sequence shown here is derived from an EMBL/GenBank/DDBJ whole genome shotgun (WGS) entry which is preliminary data.</text>
</comment>
<dbReference type="EMBL" id="QBIY01011161">
    <property type="protein sequence ID" value="RXN34887.1"/>
    <property type="molecule type" value="Genomic_DNA"/>
</dbReference>
<evidence type="ECO:0000256" key="1">
    <source>
        <dbReference type="SAM" id="MobiDB-lite"/>
    </source>
</evidence>
<sequence>MSGRTSRHKHTARTDVARLHGDALPGIGGPAGPLRSVRDDRRVFIAAGSLEPSSSQKRISIKTKAISKEQQLTFIWTRRPIIPRRRENVNPLTAATETRRHQAHGETPARGTSARSSISQEHGRISRRFQINIDQHWKINANPALWRPSAESFTELLTSYSQRKTRIRIRIITAVPLNHYNHKGGSRGIMGNGTPHNQTNNG</sequence>